<organism evidence="11">
    <name type="scientific">Trypanosoma brucei</name>
    <dbReference type="NCBI Taxonomy" id="5691"/>
    <lineage>
        <taxon>Eukaryota</taxon>
        <taxon>Discoba</taxon>
        <taxon>Euglenozoa</taxon>
        <taxon>Kinetoplastea</taxon>
        <taxon>Metakinetoplastina</taxon>
        <taxon>Trypanosomatida</taxon>
        <taxon>Trypanosomatidae</taxon>
        <taxon>Trypanosoma</taxon>
    </lineage>
</organism>
<comment type="function">
    <text evidence="1">VSG forms a coat on the surface of the parasite. The trypanosome evades the immune response of the host by expressing a series of antigenically distinct VSGs from an estimated 1000 VSG genes.</text>
</comment>
<protein>
    <submittedName>
        <fullName evidence="11">Variant surface glycoprotein 1125.5622</fullName>
    </submittedName>
</protein>
<dbReference type="InterPro" id="IPR025932">
    <property type="entry name" value="Trypano_VSG_B_N_dom"/>
</dbReference>
<keyword evidence="8" id="KW-0449">Lipoprotein</keyword>
<evidence type="ECO:0000313" key="11">
    <source>
        <dbReference type="EMBL" id="APD75672.1"/>
    </source>
</evidence>
<evidence type="ECO:0000256" key="1">
    <source>
        <dbReference type="ARBA" id="ARBA00002523"/>
    </source>
</evidence>
<feature type="region of interest" description="Disordered" evidence="9">
    <location>
        <begin position="203"/>
        <end position="234"/>
    </location>
</feature>
<dbReference type="AlphaFoldDB" id="A0A1J0RD20"/>
<evidence type="ECO:0000256" key="5">
    <source>
        <dbReference type="ARBA" id="ARBA00022729"/>
    </source>
</evidence>
<dbReference type="Pfam" id="PF13206">
    <property type="entry name" value="VSG_B"/>
    <property type="match status" value="1"/>
</dbReference>
<reference evidence="11" key="1">
    <citation type="submission" date="2016-08" db="EMBL/GenBank/DDBJ databases">
        <title>VSG repertoire of Trypanosoma brucei EATRO 1125.</title>
        <authorList>
            <person name="Cross G.A."/>
        </authorList>
    </citation>
    <scope>NUCLEOTIDE SEQUENCE</scope>
    <source>
        <strain evidence="11">EATRO 1125</strain>
    </source>
</reference>
<evidence type="ECO:0000256" key="7">
    <source>
        <dbReference type="ARBA" id="ARBA00023180"/>
    </source>
</evidence>
<evidence type="ECO:0000256" key="9">
    <source>
        <dbReference type="SAM" id="MobiDB-lite"/>
    </source>
</evidence>
<sequence length="273" mass="28783">MRGRCTFSSFYLRWLISVFKKEAVRKIEIAGSLVCGALLCLPQEVMSATTTATNQDAFNVLCGVYSALKAKKIKTNVLCQLQKLAYDIGAINISAAPAIFSDKFNPVEGKTKDDHPDKPATGSPKLTDRKKYENFWLESKKALIQMLKDGNGGALKKETATTKGKIKHFAKRAFDALTDPAVGAPATKESEYNTAVQKAIYGSGSADTEPGTPGSVTDRATECGPASGTKGSMAGESIRTDMLCLCATGGANGGNHIDKVSCPECTNPGGAGG</sequence>
<name>A0A1J0RD20_9TRYP</name>
<feature type="region of interest" description="Disordered" evidence="9">
    <location>
        <begin position="107"/>
        <end position="126"/>
    </location>
</feature>
<dbReference type="GO" id="GO:0098552">
    <property type="term" value="C:side of membrane"/>
    <property type="evidence" value="ECO:0007669"/>
    <property type="project" value="UniProtKB-KW"/>
</dbReference>
<dbReference type="EMBL" id="KX701716">
    <property type="protein sequence ID" value="APD75672.1"/>
    <property type="molecule type" value="Genomic_DNA"/>
</dbReference>
<evidence type="ECO:0000259" key="10">
    <source>
        <dbReference type="Pfam" id="PF13206"/>
    </source>
</evidence>
<keyword evidence="4" id="KW-0336">GPI-anchor</keyword>
<accession>A0A1J0RD20</accession>
<evidence type="ECO:0000256" key="2">
    <source>
        <dbReference type="ARBA" id="ARBA00004609"/>
    </source>
</evidence>
<dbReference type="VEuPathDB" id="TriTrypDB:Tb427_000064500"/>
<evidence type="ECO:0000256" key="3">
    <source>
        <dbReference type="ARBA" id="ARBA00022475"/>
    </source>
</evidence>
<keyword evidence="7" id="KW-0325">Glycoprotein</keyword>
<dbReference type="GO" id="GO:0005886">
    <property type="term" value="C:plasma membrane"/>
    <property type="evidence" value="ECO:0007669"/>
    <property type="project" value="UniProtKB-SubCell"/>
</dbReference>
<evidence type="ECO:0000256" key="4">
    <source>
        <dbReference type="ARBA" id="ARBA00022622"/>
    </source>
</evidence>
<evidence type="ECO:0000256" key="6">
    <source>
        <dbReference type="ARBA" id="ARBA00023136"/>
    </source>
</evidence>
<keyword evidence="5" id="KW-0732">Signal</keyword>
<comment type="subcellular location">
    <subcellularLocation>
        <location evidence="2">Cell membrane</location>
        <topology evidence="2">Lipid-anchor</topology>
        <topology evidence="2">GPI-anchor</topology>
    </subcellularLocation>
</comment>
<evidence type="ECO:0000256" key="8">
    <source>
        <dbReference type="ARBA" id="ARBA00023288"/>
    </source>
</evidence>
<feature type="compositionally biased region" description="Basic and acidic residues" evidence="9">
    <location>
        <begin position="109"/>
        <end position="118"/>
    </location>
</feature>
<proteinExistence type="predicted"/>
<feature type="domain" description="Trypanosome variant surface glycoprotein B-type N-terminal" evidence="10">
    <location>
        <begin position="38"/>
        <end position="256"/>
    </location>
</feature>
<keyword evidence="6" id="KW-0472">Membrane</keyword>
<keyword evidence="3" id="KW-1003">Cell membrane</keyword>